<keyword evidence="10" id="KW-1185">Reference proteome</keyword>
<dbReference type="AlphaFoldDB" id="A0A2S8B3H2"/>
<dbReference type="PANTHER" id="PTHR46696:SF4">
    <property type="entry name" value="BIOTIN BIOSYNTHESIS CYTOCHROME P450"/>
    <property type="match status" value="1"/>
</dbReference>
<dbReference type="PRINTS" id="PR00385">
    <property type="entry name" value="P450"/>
</dbReference>
<dbReference type="Gene3D" id="1.10.630.10">
    <property type="entry name" value="Cytochrome P450"/>
    <property type="match status" value="1"/>
</dbReference>
<reference evidence="10" key="1">
    <citation type="submission" date="2017-11" db="EMBL/GenBank/DDBJ databases">
        <title>The complete genome sequence of Sphingopyxis pomeranensis sp. nov. strain WS5A3p.</title>
        <authorList>
            <person name="Kaminski M.A."/>
        </authorList>
    </citation>
    <scope>NUCLEOTIDE SEQUENCE [LARGE SCALE GENOMIC DNA]</scope>
    <source>
        <strain evidence="10">WS5A3p</strain>
    </source>
</reference>
<sequence>MAIDKEQGVTRDISFNDPDIQRCPFAAYEEIRAQGPVYYDKSNGFHIVTGYDDIRKAAMDTATFSSVTGQLLVKTAPYQERIDAIYRDKGYLPVTALVVADPPIHSFHRSLVDKVFTVSSVKRMEEYLSGVVDEMVDQIIDLGATDFYYDLAVKIPNHVLSDQIGLPRERFADFKRWADAIVQEADPNNGEERQVEITHTICELQQFLVERIEEYRATPRHCILNDLVHAEVDGKGLSIEEIIQIVEQMLPAGSDTTVGALASALHRIATTPGLEDELRADPSLIANFIEEVLRTATPVQGLWRRATRDTEIGGVPIAKDSIIVLRFGAGNRDPDVFPDPDRFDIRRTNARRHFAFGVGPHFCVGNLLARGELRVTIDRLLQRVKNLRLARGKDGVEWQAHFFAFGPSRLEIAFDPL</sequence>
<accession>A0A2S8B3H2</accession>
<dbReference type="InterPro" id="IPR002397">
    <property type="entry name" value="Cyt_P450_B"/>
</dbReference>
<evidence type="ECO:0000256" key="7">
    <source>
        <dbReference type="ARBA" id="ARBA00043906"/>
    </source>
</evidence>
<dbReference type="SUPFAM" id="SSF48264">
    <property type="entry name" value="Cytochrome P450"/>
    <property type="match status" value="1"/>
</dbReference>
<proteinExistence type="inferred from homology"/>
<name>A0A2S8B3H2_9SPHN</name>
<dbReference type="PROSITE" id="PS00086">
    <property type="entry name" value="CYTOCHROME_P450"/>
    <property type="match status" value="1"/>
</dbReference>
<dbReference type="PRINTS" id="PR00359">
    <property type="entry name" value="BP450"/>
</dbReference>
<evidence type="ECO:0000313" key="9">
    <source>
        <dbReference type="EMBL" id="PQM26955.1"/>
    </source>
</evidence>
<dbReference type="FunFam" id="1.10.630.10:FF:000018">
    <property type="entry name" value="Cytochrome P450 monooxygenase"/>
    <property type="match status" value="1"/>
</dbReference>
<dbReference type="InterPro" id="IPR001128">
    <property type="entry name" value="Cyt_P450"/>
</dbReference>
<dbReference type="GO" id="GO:0006707">
    <property type="term" value="P:cholesterol catabolic process"/>
    <property type="evidence" value="ECO:0007669"/>
    <property type="project" value="TreeGrafter"/>
</dbReference>
<comment type="function">
    <text evidence="7">Cytochromes P450 are a group of heme-thiolate monooxygenases. They oxidize a variety of structurally unrelated compounds, including steroids, fatty acids, and xenobiotics.</text>
</comment>
<keyword evidence="4 8" id="KW-0560">Oxidoreductase</keyword>
<evidence type="ECO:0000256" key="2">
    <source>
        <dbReference type="ARBA" id="ARBA00022617"/>
    </source>
</evidence>
<keyword evidence="2 8" id="KW-0349">Heme</keyword>
<comment type="caution">
    <text evidence="9">The sequence shown here is derived from an EMBL/GenBank/DDBJ whole genome shotgun (WGS) entry which is preliminary data.</text>
</comment>
<evidence type="ECO:0000256" key="8">
    <source>
        <dbReference type="RuleBase" id="RU000461"/>
    </source>
</evidence>
<dbReference type="EMBL" id="PHFW01000003">
    <property type="protein sequence ID" value="PQM26955.1"/>
    <property type="molecule type" value="Genomic_DNA"/>
</dbReference>
<evidence type="ECO:0000256" key="1">
    <source>
        <dbReference type="ARBA" id="ARBA00010617"/>
    </source>
</evidence>
<evidence type="ECO:0000256" key="3">
    <source>
        <dbReference type="ARBA" id="ARBA00022723"/>
    </source>
</evidence>
<dbReference type="Proteomes" id="UP000238954">
    <property type="component" value="Chromosome"/>
</dbReference>
<dbReference type="GO" id="GO:0005506">
    <property type="term" value="F:iron ion binding"/>
    <property type="evidence" value="ECO:0007669"/>
    <property type="project" value="InterPro"/>
</dbReference>
<dbReference type="GO" id="GO:0008395">
    <property type="term" value="F:steroid hydroxylase activity"/>
    <property type="evidence" value="ECO:0007669"/>
    <property type="project" value="TreeGrafter"/>
</dbReference>
<evidence type="ECO:0000256" key="5">
    <source>
        <dbReference type="ARBA" id="ARBA00023004"/>
    </source>
</evidence>
<comment type="similarity">
    <text evidence="1 8">Belongs to the cytochrome P450 family.</text>
</comment>
<keyword evidence="6 8" id="KW-0503">Monooxygenase</keyword>
<evidence type="ECO:0000313" key="10">
    <source>
        <dbReference type="Proteomes" id="UP000238954"/>
    </source>
</evidence>
<dbReference type="InterPro" id="IPR036396">
    <property type="entry name" value="Cyt_P450_sf"/>
</dbReference>
<keyword evidence="3 8" id="KW-0479">Metal-binding</keyword>
<dbReference type="InterPro" id="IPR017972">
    <property type="entry name" value="Cyt_P450_CS"/>
</dbReference>
<evidence type="ECO:0000256" key="6">
    <source>
        <dbReference type="ARBA" id="ARBA00023033"/>
    </source>
</evidence>
<protein>
    <submittedName>
        <fullName evidence="9">Cytochrome P450</fullName>
    </submittedName>
</protein>
<dbReference type="PANTHER" id="PTHR46696">
    <property type="entry name" value="P450, PUTATIVE (EUROFUNG)-RELATED"/>
    <property type="match status" value="1"/>
</dbReference>
<evidence type="ECO:0000256" key="4">
    <source>
        <dbReference type="ARBA" id="ARBA00023002"/>
    </source>
</evidence>
<dbReference type="GO" id="GO:0020037">
    <property type="term" value="F:heme binding"/>
    <property type="evidence" value="ECO:0007669"/>
    <property type="project" value="InterPro"/>
</dbReference>
<dbReference type="Pfam" id="PF00067">
    <property type="entry name" value="p450"/>
    <property type="match status" value="1"/>
</dbReference>
<dbReference type="GO" id="GO:0036199">
    <property type="term" value="F:cholest-4-en-3-one 26-monooxygenase activity"/>
    <property type="evidence" value="ECO:0007669"/>
    <property type="project" value="TreeGrafter"/>
</dbReference>
<keyword evidence="5 8" id="KW-0408">Iron</keyword>
<gene>
    <name evidence="9" type="ORF">CVO77_18465</name>
</gene>
<organism evidence="9 10">
    <name type="scientific">Sphingopyxis lindanitolerans</name>
    <dbReference type="NCBI Taxonomy" id="2054227"/>
    <lineage>
        <taxon>Bacteria</taxon>
        <taxon>Pseudomonadati</taxon>
        <taxon>Pseudomonadota</taxon>
        <taxon>Alphaproteobacteria</taxon>
        <taxon>Sphingomonadales</taxon>
        <taxon>Sphingomonadaceae</taxon>
        <taxon>Sphingopyxis</taxon>
    </lineage>
</organism>